<feature type="compositionally biased region" description="Low complexity" evidence="1">
    <location>
        <begin position="221"/>
        <end position="231"/>
    </location>
</feature>
<dbReference type="GeneID" id="111114717"/>
<evidence type="ECO:0000313" key="3">
    <source>
        <dbReference type="RefSeq" id="XP_022308862.1"/>
    </source>
</evidence>
<dbReference type="KEGG" id="cvn:111114717"/>
<proteinExistence type="predicted"/>
<feature type="region of interest" description="Disordered" evidence="1">
    <location>
        <begin position="194"/>
        <end position="245"/>
    </location>
</feature>
<feature type="compositionally biased region" description="Polar residues" evidence="1">
    <location>
        <begin position="206"/>
        <end position="220"/>
    </location>
</feature>
<organism evidence="2 3">
    <name type="scientific">Crassostrea virginica</name>
    <name type="common">Eastern oyster</name>
    <dbReference type="NCBI Taxonomy" id="6565"/>
    <lineage>
        <taxon>Eukaryota</taxon>
        <taxon>Metazoa</taxon>
        <taxon>Spiralia</taxon>
        <taxon>Lophotrochozoa</taxon>
        <taxon>Mollusca</taxon>
        <taxon>Bivalvia</taxon>
        <taxon>Autobranchia</taxon>
        <taxon>Pteriomorphia</taxon>
        <taxon>Ostreida</taxon>
        <taxon>Ostreoidea</taxon>
        <taxon>Ostreidae</taxon>
        <taxon>Crassostrea</taxon>
    </lineage>
</organism>
<gene>
    <name evidence="3" type="primary">LOC111114717</name>
</gene>
<evidence type="ECO:0000256" key="1">
    <source>
        <dbReference type="SAM" id="MobiDB-lite"/>
    </source>
</evidence>
<sequence>MNSYSNLTFNTMDYSYSNNGIQGSSSYQIPSGASRCDFKCLCCVKLQMGQETSCNVSKTSIGTQTSIEPPQGLDPEAFWTRGTYEHSLLQKTINTTIEKFSLKGKKDVSWEAATSDIMTTFAQDMAQTPANRKRVHQRLKKATYWAKFYARKERQAKEKGMTVRAFLRRLKGPNSNQLSCLSTDMTTEELIAEEHEIREPTEDVRNSSAATASKSPQPNFDSDTSSSDSDTPLYLYVQKKKSKKE</sequence>
<feature type="compositionally biased region" description="Basic and acidic residues" evidence="1">
    <location>
        <begin position="194"/>
        <end position="205"/>
    </location>
</feature>
<protein>
    <submittedName>
        <fullName evidence="3">Uncharacterized protein LOC111114717</fullName>
    </submittedName>
</protein>
<keyword evidence="2" id="KW-1185">Reference proteome</keyword>
<accession>A0A8B8BZP2</accession>
<reference evidence="3" key="1">
    <citation type="submission" date="2025-08" db="UniProtKB">
        <authorList>
            <consortium name="RefSeq"/>
        </authorList>
    </citation>
    <scope>IDENTIFICATION</scope>
    <source>
        <tissue evidence="3">Whole sample</tissue>
    </source>
</reference>
<dbReference type="Proteomes" id="UP000694844">
    <property type="component" value="Chromosome 9"/>
</dbReference>
<dbReference type="AlphaFoldDB" id="A0A8B8BZP2"/>
<evidence type="ECO:0000313" key="2">
    <source>
        <dbReference type="Proteomes" id="UP000694844"/>
    </source>
</evidence>
<dbReference type="RefSeq" id="XP_022308862.1">
    <property type="nucleotide sequence ID" value="XM_022453154.1"/>
</dbReference>
<name>A0A8B8BZP2_CRAVI</name>